<evidence type="ECO:0000313" key="2">
    <source>
        <dbReference type="EMBL" id="RSL86746.1"/>
    </source>
</evidence>
<feature type="compositionally biased region" description="Acidic residues" evidence="1">
    <location>
        <begin position="26"/>
        <end position="45"/>
    </location>
</feature>
<evidence type="ECO:0000256" key="1">
    <source>
        <dbReference type="SAM" id="MobiDB-lite"/>
    </source>
</evidence>
<keyword evidence="3" id="KW-1185">Reference proteome</keyword>
<proteinExistence type="predicted"/>
<name>A0A428SAE6_9HYPO</name>
<gene>
    <name evidence="2" type="ORF">CDV31_016356</name>
</gene>
<sequence length="172" mass="19827">MEARGTLWRQVRKVKRAMKLRKQENGEQDESPSGEESAALDDEDTMPGQDDTVNSHLPGLFWPLDDSDCHFVGYRGYFFMYTDAEIETRGADGEARHVYLVRFDPIPEEWGEDEIPSFDPMEHPVHSEQIKVRDPNFESSLGGWMEMRKCAHWEQEASGATSDALELGWETW</sequence>
<accession>A0A428SAE6</accession>
<comment type="caution">
    <text evidence="2">The sequence shown here is derived from an EMBL/GenBank/DDBJ whole genome shotgun (WGS) entry which is preliminary data.</text>
</comment>
<evidence type="ECO:0000313" key="3">
    <source>
        <dbReference type="Proteomes" id="UP000288429"/>
    </source>
</evidence>
<protein>
    <submittedName>
        <fullName evidence="2">Uncharacterized protein</fullName>
    </submittedName>
</protein>
<dbReference type="EMBL" id="NIZV01000522">
    <property type="protein sequence ID" value="RSL86746.1"/>
    <property type="molecule type" value="Genomic_DNA"/>
</dbReference>
<feature type="region of interest" description="Disordered" evidence="1">
    <location>
        <begin position="18"/>
        <end position="52"/>
    </location>
</feature>
<reference evidence="2 3" key="1">
    <citation type="submission" date="2017-06" db="EMBL/GenBank/DDBJ databases">
        <title>Cmopartive genomic analysis of Ambrosia Fusariam Clade fungi.</title>
        <authorList>
            <person name="Stajich J.E."/>
            <person name="Carrillo J."/>
            <person name="Kijimoto T."/>
            <person name="Eskalen A."/>
            <person name="O'Donnell K."/>
            <person name="Kasson M."/>
        </authorList>
    </citation>
    <scope>NUCLEOTIDE SEQUENCE [LARGE SCALE GENOMIC DNA]</scope>
    <source>
        <strain evidence="2 3">NRRL 20438</strain>
    </source>
</reference>
<dbReference type="Proteomes" id="UP000288429">
    <property type="component" value="Unassembled WGS sequence"/>
</dbReference>
<organism evidence="2 3">
    <name type="scientific">Fusarium ambrosium</name>
    <dbReference type="NCBI Taxonomy" id="131363"/>
    <lineage>
        <taxon>Eukaryota</taxon>
        <taxon>Fungi</taxon>
        <taxon>Dikarya</taxon>
        <taxon>Ascomycota</taxon>
        <taxon>Pezizomycotina</taxon>
        <taxon>Sordariomycetes</taxon>
        <taxon>Hypocreomycetidae</taxon>
        <taxon>Hypocreales</taxon>
        <taxon>Nectriaceae</taxon>
        <taxon>Fusarium</taxon>
        <taxon>Fusarium solani species complex</taxon>
    </lineage>
</organism>
<dbReference type="AlphaFoldDB" id="A0A428SAE6"/>